<dbReference type="Pfam" id="PF02671">
    <property type="entry name" value="PAH"/>
    <property type="match status" value="1"/>
</dbReference>
<dbReference type="AlphaFoldDB" id="A0A4Y7LDX6"/>
<keyword evidence="3" id="KW-0539">Nucleus</keyword>
<dbReference type="Gene3D" id="1.20.1160.11">
    <property type="entry name" value="Paired amphipathic helix"/>
    <property type="match status" value="2"/>
</dbReference>
<dbReference type="GO" id="GO:0000122">
    <property type="term" value="P:negative regulation of transcription by RNA polymerase II"/>
    <property type="evidence" value="ECO:0007669"/>
    <property type="project" value="TreeGrafter"/>
</dbReference>
<feature type="region of interest" description="Disordered" evidence="4">
    <location>
        <begin position="421"/>
        <end position="458"/>
    </location>
</feature>
<dbReference type="OMA" id="RVYGESW"/>
<gene>
    <name evidence="6" type="ORF">C5167_045272</name>
</gene>
<feature type="region of interest" description="Disordered" evidence="4">
    <location>
        <begin position="205"/>
        <end position="231"/>
    </location>
</feature>
<evidence type="ECO:0000256" key="4">
    <source>
        <dbReference type="SAM" id="MobiDB-lite"/>
    </source>
</evidence>
<keyword evidence="2" id="KW-0678">Repressor</keyword>
<feature type="compositionally biased region" description="Basic and acidic residues" evidence="4">
    <location>
        <begin position="207"/>
        <end position="223"/>
    </location>
</feature>
<evidence type="ECO:0000259" key="5">
    <source>
        <dbReference type="SMART" id="SM00761"/>
    </source>
</evidence>
<dbReference type="InterPro" id="IPR039774">
    <property type="entry name" value="Sin3-like"/>
</dbReference>
<dbReference type="Gramene" id="RZC82491">
    <property type="protein sequence ID" value="RZC82491"/>
    <property type="gene ID" value="C5167_045272"/>
</dbReference>
<dbReference type="InterPro" id="IPR036600">
    <property type="entry name" value="PAH_sf"/>
</dbReference>
<dbReference type="InterPro" id="IPR013194">
    <property type="entry name" value="HDAC_interact_dom"/>
</dbReference>
<evidence type="ECO:0000313" key="7">
    <source>
        <dbReference type="Proteomes" id="UP000316621"/>
    </source>
</evidence>
<proteinExistence type="predicted"/>
<dbReference type="GO" id="GO:0003714">
    <property type="term" value="F:transcription corepressor activity"/>
    <property type="evidence" value="ECO:0007669"/>
    <property type="project" value="InterPro"/>
</dbReference>
<keyword evidence="7" id="KW-1185">Reference proteome</keyword>
<dbReference type="GO" id="GO:0000785">
    <property type="term" value="C:chromatin"/>
    <property type="evidence" value="ECO:0007669"/>
    <property type="project" value="TreeGrafter"/>
</dbReference>
<dbReference type="EMBL" id="CM010725">
    <property type="protein sequence ID" value="RZC82491.1"/>
    <property type="molecule type" value="Genomic_DNA"/>
</dbReference>
<dbReference type="SUPFAM" id="SSF47762">
    <property type="entry name" value="PAH2 domain"/>
    <property type="match status" value="2"/>
</dbReference>
<name>A0A4Y7LDX6_PAPSO</name>
<accession>A0A4Y7LDX6</accession>
<dbReference type="STRING" id="3469.A0A4Y7LDX6"/>
<dbReference type="PANTHER" id="PTHR12346:SF0">
    <property type="entry name" value="SIN3A, ISOFORM G"/>
    <property type="match status" value="1"/>
</dbReference>
<dbReference type="InterPro" id="IPR003822">
    <property type="entry name" value="PAH"/>
</dbReference>
<reference evidence="6 7" key="1">
    <citation type="journal article" date="2018" name="Science">
        <title>The opium poppy genome and morphinan production.</title>
        <authorList>
            <person name="Guo L."/>
            <person name="Winzer T."/>
            <person name="Yang X."/>
            <person name="Li Y."/>
            <person name="Ning Z."/>
            <person name="He Z."/>
            <person name="Teodor R."/>
            <person name="Lu Y."/>
            <person name="Bowser T.A."/>
            <person name="Graham I.A."/>
            <person name="Ye K."/>
        </authorList>
    </citation>
    <scope>NUCLEOTIDE SEQUENCE [LARGE SCALE GENOMIC DNA]</scope>
    <source>
        <strain evidence="7">cv. HN1</strain>
        <tissue evidence="6">Leaves</tissue>
    </source>
</reference>
<protein>
    <recommendedName>
        <fullName evidence="5">Histone deacetylase interacting domain-containing protein</fullName>
    </recommendedName>
</protein>
<dbReference type="PANTHER" id="PTHR12346">
    <property type="entry name" value="SIN3B-RELATED"/>
    <property type="match status" value="1"/>
</dbReference>
<dbReference type="GO" id="GO:0000118">
    <property type="term" value="C:histone deacetylase complex"/>
    <property type="evidence" value="ECO:0007669"/>
    <property type="project" value="TreeGrafter"/>
</dbReference>
<evidence type="ECO:0000256" key="3">
    <source>
        <dbReference type="ARBA" id="ARBA00023242"/>
    </source>
</evidence>
<dbReference type="SMART" id="SM00761">
    <property type="entry name" value="HDAC_interact"/>
    <property type="match status" value="1"/>
</dbReference>
<evidence type="ECO:0000256" key="2">
    <source>
        <dbReference type="ARBA" id="ARBA00022491"/>
    </source>
</evidence>
<feature type="domain" description="Histone deacetylase interacting" evidence="5">
    <location>
        <begin position="244"/>
        <end position="343"/>
    </location>
</feature>
<evidence type="ECO:0000313" key="6">
    <source>
        <dbReference type="EMBL" id="RZC82491.1"/>
    </source>
</evidence>
<comment type="subcellular location">
    <subcellularLocation>
        <location evidence="1">Nucleus</location>
    </subcellularLocation>
</comment>
<dbReference type="Pfam" id="PF08295">
    <property type="entry name" value="Sin3_corepress"/>
    <property type="match status" value="1"/>
</dbReference>
<sequence length="458" mass="52642">MKRPRAEDCLAYIKSVQKTSKFNEFLQVMKEFKSLPTYDSTNLVFVTASIKQVFHGHSDLILRFNMIFLPKRYAIEVDDYAEQNRVFKSTKRVQAEDSNKALLLHEADDYHAIEVDDCAEQNRVFKSTKRVEANKALLLHEGDDYHEDYKFFENVIRKEKFRNPDEYKKYLKCLYLYSKKIISEGELIDMVGDLLQYDGTAYPSTANKDRIQSDPQKDERETGFEASTSKRRKLDEPMIGRLSNCEIVNPSYQLSTERILTSGRTQLGVAVLNDSWVSADSTPEGDSSDTCHFKKNVYEKNLFKFEDDRCERDRQFELVKGTIECVEELLREIVDNTIDAESICIKDHFKVLQLGCIKRVYGESWLGVEDALLKDAVPVLHDILTQLQKKMKEVTSRLSVTYRTKMNAVYLKNFRKSLDYGGNSSGEQQDTTSSSSKDDDASTSTCPNLLAEPTTQAC</sequence>
<evidence type="ECO:0000256" key="1">
    <source>
        <dbReference type="ARBA" id="ARBA00004123"/>
    </source>
</evidence>
<organism evidence="6 7">
    <name type="scientific">Papaver somniferum</name>
    <name type="common">Opium poppy</name>
    <dbReference type="NCBI Taxonomy" id="3469"/>
    <lineage>
        <taxon>Eukaryota</taxon>
        <taxon>Viridiplantae</taxon>
        <taxon>Streptophyta</taxon>
        <taxon>Embryophyta</taxon>
        <taxon>Tracheophyta</taxon>
        <taxon>Spermatophyta</taxon>
        <taxon>Magnoliopsida</taxon>
        <taxon>Ranunculales</taxon>
        <taxon>Papaveraceae</taxon>
        <taxon>Papaveroideae</taxon>
        <taxon>Papaver</taxon>
    </lineage>
</organism>
<dbReference type="Proteomes" id="UP000316621">
    <property type="component" value="Chromosome 11"/>
</dbReference>
<dbReference type="OrthoDB" id="10265969at2759"/>